<evidence type="ECO:0000313" key="1">
    <source>
        <dbReference type="EMBL" id="GJT86056.1"/>
    </source>
</evidence>
<keyword evidence="2" id="KW-1185">Reference proteome</keyword>
<comment type="caution">
    <text evidence="1">The sequence shown here is derived from an EMBL/GenBank/DDBJ whole genome shotgun (WGS) entry which is preliminary data.</text>
</comment>
<accession>A0ABQ5HDW2</accession>
<reference evidence="1" key="2">
    <citation type="submission" date="2022-01" db="EMBL/GenBank/DDBJ databases">
        <authorList>
            <person name="Yamashiro T."/>
            <person name="Shiraishi A."/>
            <person name="Satake H."/>
            <person name="Nakayama K."/>
        </authorList>
    </citation>
    <scope>NUCLEOTIDE SEQUENCE</scope>
</reference>
<sequence>MLLTPRTVYSRLCTVKVAKATKPQHAMNPGMIHNVDVHVTSLSQAKDQELLPYDYNAQIHPLLKRIGIVSCTEVSSMGGICVPRSGMSSLL</sequence>
<organism evidence="1 2">
    <name type="scientific">Tanacetum coccineum</name>
    <dbReference type="NCBI Taxonomy" id="301880"/>
    <lineage>
        <taxon>Eukaryota</taxon>
        <taxon>Viridiplantae</taxon>
        <taxon>Streptophyta</taxon>
        <taxon>Embryophyta</taxon>
        <taxon>Tracheophyta</taxon>
        <taxon>Spermatophyta</taxon>
        <taxon>Magnoliopsida</taxon>
        <taxon>eudicotyledons</taxon>
        <taxon>Gunneridae</taxon>
        <taxon>Pentapetalae</taxon>
        <taxon>asterids</taxon>
        <taxon>campanulids</taxon>
        <taxon>Asterales</taxon>
        <taxon>Asteraceae</taxon>
        <taxon>Asteroideae</taxon>
        <taxon>Anthemideae</taxon>
        <taxon>Anthemidinae</taxon>
        <taxon>Tanacetum</taxon>
    </lineage>
</organism>
<evidence type="ECO:0000313" key="2">
    <source>
        <dbReference type="Proteomes" id="UP001151760"/>
    </source>
</evidence>
<dbReference type="EMBL" id="BQNB010019509">
    <property type="protein sequence ID" value="GJT86056.1"/>
    <property type="molecule type" value="Genomic_DNA"/>
</dbReference>
<gene>
    <name evidence="1" type="ORF">Tco_1067773</name>
</gene>
<protein>
    <submittedName>
        <fullName evidence="1">Uncharacterized protein</fullName>
    </submittedName>
</protein>
<dbReference type="Proteomes" id="UP001151760">
    <property type="component" value="Unassembled WGS sequence"/>
</dbReference>
<reference evidence="1" key="1">
    <citation type="journal article" date="2022" name="Int. J. Mol. Sci.">
        <title>Draft Genome of Tanacetum Coccineum: Genomic Comparison of Closely Related Tanacetum-Family Plants.</title>
        <authorList>
            <person name="Yamashiro T."/>
            <person name="Shiraishi A."/>
            <person name="Nakayama K."/>
            <person name="Satake H."/>
        </authorList>
    </citation>
    <scope>NUCLEOTIDE SEQUENCE</scope>
</reference>
<name>A0ABQ5HDW2_9ASTR</name>
<proteinExistence type="predicted"/>